<feature type="transmembrane region" description="Helical" evidence="16">
    <location>
        <begin position="193"/>
        <end position="218"/>
    </location>
</feature>
<name>A0A2T3AIC9_9PEZI</name>
<keyword evidence="20" id="KW-1185">Reference proteome</keyword>
<evidence type="ECO:0000256" key="5">
    <source>
        <dbReference type="ARBA" id="ARBA00022525"/>
    </source>
</evidence>
<evidence type="ECO:0000256" key="14">
    <source>
        <dbReference type="PROSITE-ProRule" id="PRU01356"/>
    </source>
</evidence>
<protein>
    <recommendedName>
        <fullName evidence="18">CFEM domain-containing protein</fullName>
    </recommendedName>
</protein>
<keyword evidence="10 16" id="KW-0472">Membrane</keyword>
<dbReference type="Pfam" id="PF20684">
    <property type="entry name" value="Fung_rhodopsin"/>
    <property type="match status" value="1"/>
</dbReference>
<feature type="transmembrane region" description="Helical" evidence="16">
    <location>
        <begin position="359"/>
        <end position="382"/>
    </location>
</feature>
<feature type="compositionally biased region" description="Polar residues" evidence="15">
    <location>
        <begin position="407"/>
        <end position="422"/>
    </location>
</feature>
<feature type="domain" description="CFEM" evidence="18">
    <location>
        <begin position="25"/>
        <end position="136"/>
    </location>
</feature>
<feature type="disulfide bond" evidence="14">
    <location>
        <begin position="67"/>
        <end position="74"/>
    </location>
</feature>
<evidence type="ECO:0000256" key="13">
    <source>
        <dbReference type="ARBA" id="ARBA00038359"/>
    </source>
</evidence>
<feature type="compositionally biased region" description="Basic and acidic residues" evidence="15">
    <location>
        <begin position="459"/>
        <end position="469"/>
    </location>
</feature>
<feature type="transmembrane region" description="Helical" evidence="16">
    <location>
        <begin position="230"/>
        <end position="252"/>
    </location>
</feature>
<evidence type="ECO:0000256" key="9">
    <source>
        <dbReference type="ARBA" id="ARBA00022989"/>
    </source>
</evidence>
<evidence type="ECO:0000313" key="20">
    <source>
        <dbReference type="Proteomes" id="UP000241462"/>
    </source>
</evidence>
<dbReference type="PANTHER" id="PTHR33048:SF131">
    <property type="entry name" value="INTEGRAL MEMBRANE PROTEIN"/>
    <property type="match status" value="1"/>
</dbReference>
<dbReference type="Pfam" id="PF05730">
    <property type="entry name" value="CFEM"/>
    <property type="match status" value="1"/>
</dbReference>
<dbReference type="PANTHER" id="PTHR33048">
    <property type="entry name" value="PTH11-LIKE INTEGRAL MEMBRANE PROTEIN (AFU_ORTHOLOGUE AFUA_5G11245)"/>
    <property type="match status" value="1"/>
</dbReference>
<evidence type="ECO:0000256" key="11">
    <source>
        <dbReference type="ARBA" id="ARBA00023157"/>
    </source>
</evidence>
<keyword evidence="6" id="KW-0336">GPI-anchor</keyword>
<keyword evidence="9 16" id="KW-1133">Transmembrane helix</keyword>
<dbReference type="GO" id="GO:0005576">
    <property type="term" value="C:extracellular region"/>
    <property type="evidence" value="ECO:0007669"/>
    <property type="project" value="UniProtKB-SubCell"/>
</dbReference>
<evidence type="ECO:0000256" key="15">
    <source>
        <dbReference type="SAM" id="MobiDB-lite"/>
    </source>
</evidence>
<keyword evidence="11 14" id="KW-1015">Disulfide bond</keyword>
<dbReference type="InterPro" id="IPR049326">
    <property type="entry name" value="Rhodopsin_dom_fungi"/>
</dbReference>
<keyword evidence="12" id="KW-0449">Lipoprotein</keyword>
<keyword evidence="6" id="KW-0325">Glycoprotein</keyword>
<feature type="transmembrane region" description="Helical" evidence="16">
    <location>
        <begin position="319"/>
        <end position="339"/>
    </location>
</feature>
<dbReference type="EMBL" id="KZ678386">
    <property type="protein sequence ID" value="PSR99117.1"/>
    <property type="molecule type" value="Genomic_DNA"/>
</dbReference>
<reference evidence="19 20" key="1">
    <citation type="journal article" date="2018" name="Mycol. Prog.">
        <title>Coniella lustricola, a new species from submerged detritus.</title>
        <authorList>
            <person name="Raudabaugh D.B."/>
            <person name="Iturriaga T."/>
            <person name="Carver A."/>
            <person name="Mondo S."/>
            <person name="Pangilinan J."/>
            <person name="Lipzen A."/>
            <person name="He G."/>
            <person name="Amirebrahimi M."/>
            <person name="Grigoriev I.V."/>
            <person name="Miller A.N."/>
        </authorList>
    </citation>
    <scope>NUCLEOTIDE SEQUENCE [LARGE SCALE GENOMIC DNA]</scope>
    <source>
        <strain evidence="19 20">B22-T-1</strain>
    </source>
</reference>
<evidence type="ECO:0000256" key="16">
    <source>
        <dbReference type="SAM" id="Phobius"/>
    </source>
</evidence>
<evidence type="ECO:0000256" key="6">
    <source>
        <dbReference type="ARBA" id="ARBA00022622"/>
    </source>
</evidence>
<dbReference type="AlphaFoldDB" id="A0A2T3AIC9"/>
<comment type="caution">
    <text evidence="14">Lacks conserved residue(s) required for the propagation of feature annotation.</text>
</comment>
<feature type="disulfide bond" evidence="14">
    <location>
        <begin position="57"/>
        <end position="88"/>
    </location>
</feature>
<accession>A0A2T3AIC9</accession>
<dbReference type="InterPro" id="IPR008427">
    <property type="entry name" value="Extracellular_membr_CFEM_dom"/>
</dbReference>
<evidence type="ECO:0000256" key="10">
    <source>
        <dbReference type="ARBA" id="ARBA00023136"/>
    </source>
</evidence>
<feature type="signal peptide" evidence="17">
    <location>
        <begin position="1"/>
        <end position="43"/>
    </location>
</feature>
<feature type="transmembrane region" description="Helical" evidence="16">
    <location>
        <begin position="118"/>
        <end position="141"/>
    </location>
</feature>
<evidence type="ECO:0000256" key="3">
    <source>
        <dbReference type="ARBA" id="ARBA00004613"/>
    </source>
</evidence>
<feature type="disulfide bond" evidence="14">
    <location>
        <begin position="53"/>
        <end position="93"/>
    </location>
</feature>
<feature type="disulfide bond" evidence="14">
    <location>
        <begin position="76"/>
        <end position="109"/>
    </location>
</feature>
<feature type="region of interest" description="Disordered" evidence="15">
    <location>
        <begin position="499"/>
        <end position="527"/>
    </location>
</feature>
<sequence>MFRLRKHASPLRQRTASTSPIPTFFAFPLLLWLLLSAATPVVAQTSLEDLPTCGLACLGQGLEVSGCGLMNVTCQCGSTAQTGAVSKCLLANCTMQDSLGAFPSSTEQCDFPHESRSAAIIISMSVLWAGGMMAVALRVVSKCSTQTFCGEDYAIISVILLSTVPMGCVLSMAKLGLGTHLWDLRDGALKQILLLFYISEVIYVAAMALTKASIVAMYMRIFQAYRPFRIACYAALGFIILPSLAILLATIFSCRPVAFFWDRDLRVTSSSSSPPSPACLNIQALAYANSAFALAQDTLIIVLPVFMLWSLNMSRRRKLLLALMFGVGSLGLVATMVRLRTLRVFGTGADPTWDYVPVVYLTVAELAAGVTCSCLPALRILAERMWWVWSGKPGGWKAESGFGSGTVSAGKTGVGSQESASKGSRGVRMKNLARATERSGQDEQVGGVGSVGGGRSSRARTEERIRSGDQQECWSGYDEDEEASIRRLAMTKVNTTVSVNADVQTEEEVSPRSSESGPRTKHDFELG</sequence>
<evidence type="ECO:0000256" key="17">
    <source>
        <dbReference type="SAM" id="SignalP"/>
    </source>
</evidence>
<evidence type="ECO:0000256" key="2">
    <source>
        <dbReference type="ARBA" id="ARBA00004589"/>
    </source>
</evidence>
<keyword evidence="5" id="KW-0964">Secreted</keyword>
<feature type="compositionally biased region" description="Gly residues" evidence="15">
    <location>
        <begin position="446"/>
        <end position="455"/>
    </location>
</feature>
<comment type="similarity">
    <text evidence="13">Belongs to the SAT4 family.</text>
</comment>
<evidence type="ECO:0000256" key="7">
    <source>
        <dbReference type="ARBA" id="ARBA00022692"/>
    </source>
</evidence>
<organism evidence="19 20">
    <name type="scientific">Coniella lustricola</name>
    <dbReference type="NCBI Taxonomy" id="2025994"/>
    <lineage>
        <taxon>Eukaryota</taxon>
        <taxon>Fungi</taxon>
        <taxon>Dikarya</taxon>
        <taxon>Ascomycota</taxon>
        <taxon>Pezizomycotina</taxon>
        <taxon>Sordariomycetes</taxon>
        <taxon>Sordariomycetidae</taxon>
        <taxon>Diaporthales</taxon>
        <taxon>Schizoparmaceae</taxon>
        <taxon>Coniella</taxon>
    </lineage>
</organism>
<dbReference type="SMART" id="SM00747">
    <property type="entry name" value="CFEM"/>
    <property type="match status" value="1"/>
</dbReference>
<dbReference type="OrthoDB" id="408702at2759"/>
<keyword evidence="8 17" id="KW-0732">Signal</keyword>
<evidence type="ECO:0000259" key="18">
    <source>
        <dbReference type="PROSITE" id="PS52012"/>
    </source>
</evidence>
<feature type="chain" id="PRO_5015637837" description="CFEM domain-containing protein" evidence="17">
    <location>
        <begin position="44"/>
        <end position="527"/>
    </location>
</feature>
<dbReference type="PROSITE" id="PS52012">
    <property type="entry name" value="CFEM"/>
    <property type="match status" value="1"/>
</dbReference>
<dbReference type="Proteomes" id="UP000241462">
    <property type="component" value="Unassembled WGS sequence"/>
</dbReference>
<evidence type="ECO:0000256" key="4">
    <source>
        <dbReference type="ARBA" id="ARBA00010031"/>
    </source>
</evidence>
<feature type="compositionally biased region" description="Basic and acidic residues" evidence="15">
    <location>
        <begin position="518"/>
        <end position="527"/>
    </location>
</feature>
<gene>
    <name evidence="19" type="ORF">BD289DRAFT_361467</name>
</gene>
<comment type="similarity">
    <text evidence="4">Belongs to the RBT5 family.</text>
</comment>
<evidence type="ECO:0000256" key="8">
    <source>
        <dbReference type="ARBA" id="ARBA00022729"/>
    </source>
</evidence>
<dbReference type="STRING" id="2025994.A0A2T3AIC9"/>
<evidence type="ECO:0000313" key="19">
    <source>
        <dbReference type="EMBL" id="PSR99117.1"/>
    </source>
</evidence>
<feature type="region of interest" description="Disordered" evidence="15">
    <location>
        <begin position="407"/>
        <end position="478"/>
    </location>
</feature>
<dbReference type="InterPro" id="IPR052337">
    <property type="entry name" value="SAT4-like"/>
</dbReference>
<keyword evidence="7 16" id="KW-0812">Transmembrane</keyword>
<feature type="transmembrane region" description="Helical" evidence="16">
    <location>
        <begin position="153"/>
        <end position="173"/>
    </location>
</feature>
<evidence type="ECO:0000256" key="1">
    <source>
        <dbReference type="ARBA" id="ARBA00004141"/>
    </source>
</evidence>
<evidence type="ECO:0000256" key="12">
    <source>
        <dbReference type="ARBA" id="ARBA00023288"/>
    </source>
</evidence>
<dbReference type="InParanoid" id="A0A2T3AIC9"/>
<dbReference type="GO" id="GO:0098552">
    <property type="term" value="C:side of membrane"/>
    <property type="evidence" value="ECO:0007669"/>
    <property type="project" value="UniProtKB-KW"/>
</dbReference>
<proteinExistence type="inferred from homology"/>
<comment type="subcellular location">
    <subcellularLocation>
        <location evidence="2">Membrane</location>
        <topology evidence="2">Lipid-anchor</topology>
        <topology evidence="2">GPI-anchor</topology>
    </subcellularLocation>
    <subcellularLocation>
        <location evidence="1">Membrane</location>
        <topology evidence="1">Multi-pass membrane protein</topology>
    </subcellularLocation>
    <subcellularLocation>
        <location evidence="3">Secreted</location>
    </subcellularLocation>
</comment>
<feature type="transmembrane region" description="Helical" evidence="16">
    <location>
        <begin position="284"/>
        <end position="307"/>
    </location>
</feature>